<evidence type="ECO:0000256" key="10">
    <source>
        <dbReference type="HAMAP-Rule" id="MF_00135"/>
    </source>
</evidence>
<dbReference type="HOGENOM" id="CLU_076364_1_0_9"/>
<dbReference type="PANTHER" id="PTHR42894">
    <property type="entry name" value="N-(5'-PHOSPHORIBOSYL)ANTHRANILATE ISOMERASE"/>
    <property type="match status" value="1"/>
</dbReference>
<evidence type="ECO:0000256" key="9">
    <source>
        <dbReference type="ARBA" id="ARBA00023235"/>
    </source>
</evidence>
<keyword evidence="6 10" id="KW-0028">Amino-acid biosynthesis</keyword>
<keyword evidence="7 10" id="KW-0822">Tryptophan biosynthesis</keyword>
<evidence type="ECO:0000259" key="11">
    <source>
        <dbReference type="Pfam" id="PF00697"/>
    </source>
</evidence>
<dbReference type="Gene3D" id="3.20.20.70">
    <property type="entry name" value="Aldolase class I"/>
    <property type="match status" value="1"/>
</dbReference>
<evidence type="ECO:0000256" key="1">
    <source>
        <dbReference type="ARBA" id="ARBA00001164"/>
    </source>
</evidence>
<evidence type="ECO:0000256" key="6">
    <source>
        <dbReference type="ARBA" id="ARBA00022605"/>
    </source>
</evidence>
<feature type="domain" description="N-(5'phosphoribosyl) anthranilate isomerase (PRAI)" evidence="11">
    <location>
        <begin position="4"/>
        <end position="197"/>
    </location>
</feature>
<evidence type="ECO:0000256" key="4">
    <source>
        <dbReference type="ARBA" id="ARBA00012572"/>
    </source>
</evidence>
<dbReference type="OrthoDB" id="9786954at2"/>
<dbReference type="EMBL" id="CP009170">
    <property type="protein sequence ID" value="AIS52652.1"/>
    <property type="molecule type" value="Genomic_DNA"/>
</dbReference>
<name>A0A097AS71_THEKI</name>
<dbReference type="RefSeq" id="WP_003869616.1">
    <property type="nucleotide sequence ID" value="NZ_CP009170.1"/>
</dbReference>
<organism evidence="12 13">
    <name type="scientific">Thermoanaerobacter kivui</name>
    <name type="common">Acetogenium kivui</name>
    <dbReference type="NCBI Taxonomy" id="2325"/>
    <lineage>
        <taxon>Bacteria</taxon>
        <taxon>Bacillati</taxon>
        <taxon>Bacillota</taxon>
        <taxon>Clostridia</taxon>
        <taxon>Thermoanaerobacterales</taxon>
        <taxon>Thermoanaerobacteraceae</taxon>
        <taxon>Thermoanaerobacter</taxon>
    </lineage>
</organism>
<evidence type="ECO:0000256" key="8">
    <source>
        <dbReference type="ARBA" id="ARBA00023141"/>
    </source>
</evidence>
<protein>
    <recommendedName>
        <fullName evidence="5 10">N-(5'-phosphoribosyl)anthranilate isomerase</fullName>
        <shortName evidence="10">PRAI</shortName>
        <ecNumber evidence="4 10">5.3.1.24</ecNumber>
    </recommendedName>
</protein>
<evidence type="ECO:0000256" key="7">
    <source>
        <dbReference type="ARBA" id="ARBA00022822"/>
    </source>
</evidence>
<dbReference type="UniPathway" id="UPA00035">
    <property type="reaction ID" value="UER00042"/>
</dbReference>
<comment type="pathway">
    <text evidence="2 10">Amino-acid biosynthesis; L-tryptophan biosynthesis; L-tryptophan from chorismate: step 3/5.</text>
</comment>
<dbReference type="AlphaFoldDB" id="A0A097AS71"/>
<dbReference type="InterPro" id="IPR011060">
    <property type="entry name" value="RibuloseP-bd_barrel"/>
</dbReference>
<accession>A0A097AS71</accession>
<dbReference type="GO" id="GO:0004640">
    <property type="term" value="F:phosphoribosylanthranilate isomerase activity"/>
    <property type="evidence" value="ECO:0007669"/>
    <property type="project" value="UniProtKB-UniRule"/>
</dbReference>
<dbReference type="CDD" id="cd00405">
    <property type="entry name" value="PRAI"/>
    <property type="match status" value="1"/>
</dbReference>
<dbReference type="Proteomes" id="UP000029669">
    <property type="component" value="Chromosome"/>
</dbReference>
<dbReference type="KEGG" id="tki:TKV_c14860"/>
<evidence type="ECO:0000256" key="3">
    <source>
        <dbReference type="ARBA" id="ARBA00007571"/>
    </source>
</evidence>
<dbReference type="STRING" id="2325.TKV_c14860"/>
<evidence type="ECO:0000313" key="13">
    <source>
        <dbReference type="Proteomes" id="UP000029669"/>
    </source>
</evidence>
<keyword evidence="8 10" id="KW-0057">Aromatic amino acid biosynthesis</keyword>
<reference evidence="13" key="1">
    <citation type="journal article" date="2015" name="Genome Announc.">
        <title>Whole-Genome Sequences of 80 Environmental and Clinical Isolates of Burkholderia pseudomallei.</title>
        <authorList>
            <person name="Johnson S.L."/>
            <person name="Baker A.L."/>
            <person name="Chain P.S."/>
            <person name="Currie B.J."/>
            <person name="Daligault H.E."/>
            <person name="Davenport K.W."/>
            <person name="Davis C.B."/>
            <person name="Inglis T.J."/>
            <person name="Kaestli M."/>
            <person name="Koren S."/>
            <person name="Mayo M."/>
            <person name="Merritt A.J."/>
            <person name="Price E.P."/>
            <person name="Sarovich D.S."/>
            <person name="Warner J."/>
            <person name="Rosovitz M.J."/>
        </authorList>
    </citation>
    <scope>NUCLEOTIDE SEQUENCE [LARGE SCALE GENOMIC DNA]</scope>
    <source>
        <strain evidence="13">DSM 2030</strain>
    </source>
</reference>
<dbReference type="GO" id="GO:0000162">
    <property type="term" value="P:L-tryptophan biosynthetic process"/>
    <property type="evidence" value="ECO:0007669"/>
    <property type="project" value="UniProtKB-UniRule"/>
</dbReference>
<dbReference type="FunFam" id="3.20.20.70:FF:000075">
    <property type="entry name" value="Tryptophan biosynthesis protein TRP1"/>
    <property type="match status" value="1"/>
</dbReference>
<dbReference type="Pfam" id="PF00697">
    <property type="entry name" value="PRAI"/>
    <property type="match status" value="1"/>
</dbReference>
<dbReference type="InterPro" id="IPR001240">
    <property type="entry name" value="PRAI_dom"/>
</dbReference>
<dbReference type="InterPro" id="IPR044643">
    <property type="entry name" value="TrpF_fam"/>
</dbReference>
<proteinExistence type="inferred from homology"/>
<keyword evidence="9 10" id="KW-0413">Isomerase</keyword>
<dbReference type="eggNOG" id="COG0135">
    <property type="taxonomic scope" value="Bacteria"/>
</dbReference>
<keyword evidence="13" id="KW-1185">Reference proteome</keyword>
<dbReference type="PANTHER" id="PTHR42894:SF1">
    <property type="entry name" value="N-(5'-PHOSPHORIBOSYL)ANTHRANILATE ISOMERASE"/>
    <property type="match status" value="1"/>
</dbReference>
<sequence>MVKVKICGLRRKEDIEYANELKPDYVGFVFAKSKRQVEVEQALYLISLLDKEIKTVGVFVNEPVENALKIAQTLNLDVLQFHGDETQDYIDNFKNFTVWKAIRIKDKEDLEKTKEFRVNSFVFDTLTKNEYGGTGKTFNWEVLKGFELNVPIILAGGLNENNVEEAIRIVNPYAVDVSSGVETEGYKDFKKMKSFIEKVRGIR</sequence>
<evidence type="ECO:0000256" key="5">
    <source>
        <dbReference type="ARBA" id="ARBA00022272"/>
    </source>
</evidence>
<dbReference type="SUPFAM" id="SSF51366">
    <property type="entry name" value="Ribulose-phoshate binding barrel"/>
    <property type="match status" value="1"/>
</dbReference>
<dbReference type="EC" id="5.3.1.24" evidence="4 10"/>
<dbReference type="HAMAP" id="MF_00135">
    <property type="entry name" value="PRAI"/>
    <property type="match status" value="1"/>
</dbReference>
<evidence type="ECO:0000313" key="12">
    <source>
        <dbReference type="EMBL" id="AIS52652.1"/>
    </source>
</evidence>
<dbReference type="InterPro" id="IPR013785">
    <property type="entry name" value="Aldolase_TIM"/>
</dbReference>
<evidence type="ECO:0000256" key="2">
    <source>
        <dbReference type="ARBA" id="ARBA00004664"/>
    </source>
</evidence>
<comment type="similarity">
    <text evidence="3 10">Belongs to the TrpF family.</text>
</comment>
<gene>
    <name evidence="10 12" type="primary">trpF</name>
    <name evidence="12" type="ORF">TKV_c14860</name>
</gene>
<comment type="catalytic activity">
    <reaction evidence="1 10">
        <text>N-(5-phospho-beta-D-ribosyl)anthranilate = 1-(2-carboxyphenylamino)-1-deoxy-D-ribulose 5-phosphate</text>
        <dbReference type="Rhea" id="RHEA:21540"/>
        <dbReference type="ChEBI" id="CHEBI:18277"/>
        <dbReference type="ChEBI" id="CHEBI:58613"/>
        <dbReference type="EC" id="5.3.1.24"/>
    </reaction>
</comment>